<feature type="compositionally biased region" description="Basic and acidic residues" evidence="1">
    <location>
        <begin position="66"/>
        <end position="78"/>
    </location>
</feature>
<dbReference type="EMBL" id="JAHLKM010000048">
    <property type="protein sequence ID" value="MCQ4334939.1"/>
    <property type="molecule type" value="Genomic_DNA"/>
</dbReference>
<feature type="compositionally biased region" description="Basic and acidic residues" evidence="1">
    <location>
        <begin position="169"/>
        <end position="186"/>
    </location>
</feature>
<organism evidence="2 3">
    <name type="scientific">Natronomonas aquatica</name>
    <dbReference type="NCBI Taxonomy" id="2841590"/>
    <lineage>
        <taxon>Archaea</taxon>
        <taxon>Methanobacteriati</taxon>
        <taxon>Methanobacteriota</taxon>
        <taxon>Stenosarchaea group</taxon>
        <taxon>Halobacteria</taxon>
        <taxon>Halobacteriales</taxon>
        <taxon>Natronomonadaceae</taxon>
        <taxon>Natronomonas</taxon>
    </lineage>
</organism>
<evidence type="ECO:0000313" key="2">
    <source>
        <dbReference type="EMBL" id="MCQ4334939.1"/>
    </source>
</evidence>
<dbReference type="Pfam" id="PF09845">
    <property type="entry name" value="OapC"/>
    <property type="match status" value="2"/>
</dbReference>
<comment type="caution">
    <text evidence="2">The sequence shown here is derived from an EMBL/GenBank/DDBJ whole genome shotgun (WGS) entry which is preliminary data.</text>
</comment>
<accession>A0A9R1CTH6</accession>
<name>A0A9R1CTH6_9EURY</name>
<dbReference type="AlphaFoldDB" id="A0A9R1CTH6"/>
<feature type="compositionally biased region" description="Polar residues" evidence="1">
    <location>
        <begin position="98"/>
        <end position="108"/>
    </location>
</feature>
<sequence length="331" mass="35333">MPHQCTGCGHTFEDGSKEMLSGCPECGGNKFQFRPAGGPAGRSTDGTDASPEGDGDTVSGDPDPNDADRPTGPDRPEPDTSSVAETVGRATTRVRDFVSSNSTPSDPESASEWPDEWESSTDLPSDETSGPPDPSLSGGDPDRTRPDSGELPANEDEDEDEDEDDIIDADARRAASERSEGPKEDTAQASARTDVVSPEELDESAPVSPEEPDDGVPADDRSLASDTDDSSATDDSSSEPDRSPPASPAAPDSTRDGEVVSEPTGEDPDLSELRAQLNDQFESIKILEPGQYELNLMELYDREEYIIALQENGRYVIQVPEQWIGEDAADR</sequence>
<feature type="compositionally biased region" description="Acidic residues" evidence="1">
    <location>
        <begin position="226"/>
        <end position="238"/>
    </location>
</feature>
<dbReference type="Proteomes" id="UP001139494">
    <property type="component" value="Unassembled WGS sequence"/>
</dbReference>
<reference evidence="2" key="1">
    <citation type="journal article" date="2023" name="Front. Microbiol.">
        <title>Genomic-based phylogenetic and metabolic analyses of the genus Natronomonas, and description of Natronomonas aquatica sp. nov.</title>
        <authorList>
            <person name="Garcia-Roldan A."/>
            <person name="Duran-Viseras A."/>
            <person name="de la Haba R.R."/>
            <person name="Corral P."/>
            <person name="Sanchez-Porro C."/>
            <person name="Ventosa A."/>
        </authorList>
    </citation>
    <scope>NUCLEOTIDE SEQUENCE</scope>
    <source>
        <strain evidence="2">F2-12</strain>
    </source>
</reference>
<evidence type="ECO:0000256" key="1">
    <source>
        <dbReference type="SAM" id="MobiDB-lite"/>
    </source>
</evidence>
<evidence type="ECO:0008006" key="4">
    <source>
        <dbReference type="Google" id="ProtNLM"/>
    </source>
</evidence>
<keyword evidence="3" id="KW-1185">Reference proteome</keyword>
<feature type="compositionally biased region" description="Acidic residues" evidence="1">
    <location>
        <begin position="153"/>
        <end position="168"/>
    </location>
</feature>
<proteinExistence type="predicted"/>
<dbReference type="RefSeq" id="WP_256031239.1">
    <property type="nucleotide sequence ID" value="NZ_JAHLKM010000048.1"/>
</dbReference>
<evidence type="ECO:0000313" key="3">
    <source>
        <dbReference type="Proteomes" id="UP001139494"/>
    </source>
</evidence>
<protein>
    <recommendedName>
        <fullName evidence="4">Origin-associated protein OapC</fullName>
    </recommendedName>
</protein>
<feature type="region of interest" description="Disordered" evidence="1">
    <location>
        <begin position="1"/>
        <end position="271"/>
    </location>
</feature>
<dbReference type="InterPro" id="IPR018645">
    <property type="entry name" value="OapC-like"/>
</dbReference>
<gene>
    <name evidence="2" type="ORF">KM295_15920</name>
</gene>